<dbReference type="SUPFAM" id="SSF53597">
    <property type="entry name" value="Dihydrofolate reductase-like"/>
    <property type="match status" value="1"/>
</dbReference>
<dbReference type="InterPro" id="IPR024072">
    <property type="entry name" value="DHFR-like_dom_sf"/>
</dbReference>
<keyword evidence="6 12" id="KW-0686">Riboflavin biosynthesis</keyword>
<dbReference type="Pfam" id="PF01872">
    <property type="entry name" value="RibD_C"/>
    <property type="match status" value="1"/>
</dbReference>
<feature type="binding site" evidence="15">
    <location>
        <position position="80"/>
    </location>
    <ligand>
        <name>Zn(2+)</name>
        <dbReference type="ChEBI" id="CHEBI:29105"/>
        <note>catalytic</note>
    </ligand>
</feature>
<comment type="catalytic activity">
    <reaction evidence="12">
        <text>5-amino-6-(5-phospho-D-ribitylamino)uracil + NADP(+) = 5-amino-6-(5-phospho-D-ribosylamino)uracil + NADPH + H(+)</text>
        <dbReference type="Rhea" id="RHEA:17845"/>
        <dbReference type="ChEBI" id="CHEBI:15378"/>
        <dbReference type="ChEBI" id="CHEBI:57783"/>
        <dbReference type="ChEBI" id="CHEBI:58349"/>
        <dbReference type="ChEBI" id="CHEBI:58421"/>
        <dbReference type="ChEBI" id="CHEBI:58453"/>
        <dbReference type="EC" id="1.1.1.193"/>
    </reaction>
</comment>
<dbReference type="GO" id="GO:0008835">
    <property type="term" value="F:diaminohydroxyphosphoribosylaminopyrimidine deaminase activity"/>
    <property type="evidence" value="ECO:0007669"/>
    <property type="project" value="UniProtKB-EC"/>
</dbReference>
<dbReference type="PANTHER" id="PTHR38011:SF7">
    <property type="entry name" value="2,5-DIAMINO-6-RIBOSYLAMINO-4(3H)-PYRIMIDINONE 5'-PHOSPHATE REDUCTASE"/>
    <property type="match status" value="1"/>
</dbReference>
<evidence type="ECO:0000256" key="15">
    <source>
        <dbReference type="PIRSR" id="PIRSR006769-3"/>
    </source>
</evidence>
<keyword evidence="11" id="KW-0511">Multifunctional enzyme</keyword>
<keyword evidence="12 18" id="KW-0378">Hydrolase</keyword>
<dbReference type="InterPro" id="IPR002125">
    <property type="entry name" value="CMP_dCMP_dom"/>
</dbReference>
<name>A0A932A626_9BACT</name>
<dbReference type="GO" id="GO:0009231">
    <property type="term" value="P:riboflavin biosynthetic process"/>
    <property type="evidence" value="ECO:0007669"/>
    <property type="project" value="UniProtKB-KW"/>
</dbReference>
<evidence type="ECO:0000256" key="7">
    <source>
        <dbReference type="ARBA" id="ARBA00022723"/>
    </source>
</evidence>
<proteinExistence type="inferred from homology"/>
<feature type="domain" description="CMP/dCMP-type deaminase" evidence="17">
    <location>
        <begin position="5"/>
        <end position="128"/>
    </location>
</feature>
<dbReference type="EC" id="3.5.4.26" evidence="12"/>
<feature type="binding site" evidence="14">
    <location>
        <begin position="319"/>
        <end position="325"/>
    </location>
    <ligand>
        <name>NADP(+)</name>
        <dbReference type="ChEBI" id="CHEBI:58349"/>
    </ligand>
</feature>
<evidence type="ECO:0000256" key="12">
    <source>
        <dbReference type="PIRNR" id="PIRNR006769"/>
    </source>
</evidence>
<keyword evidence="8 12" id="KW-0862">Zinc</keyword>
<feature type="binding site" evidence="14">
    <location>
        <position position="317"/>
    </location>
    <ligand>
        <name>substrate</name>
    </ligand>
</feature>
<feature type="binding site" evidence="15">
    <location>
        <position position="55"/>
    </location>
    <ligand>
        <name>Zn(2+)</name>
        <dbReference type="ChEBI" id="CHEBI:29105"/>
        <note>catalytic</note>
    </ligand>
</feature>
<dbReference type="InterPro" id="IPR016192">
    <property type="entry name" value="APOBEC/CMP_deaminase_Zn-bd"/>
</dbReference>
<feature type="binding site" evidence="14">
    <location>
        <position position="159"/>
    </location>
    <ligand>
        <name>NADP(+)</name>
        <dbReference type="ChEBI" id="CHEBI:58349"/>
    </ligand>
</feature>
<keyword evidence="9 12" id="KW-0521">NADP</keyword>
<protein>
    <recommendedName>
        <fullName evidence="12">Riboflavin biosynthesis protein RibD</fullName>
    </recommendedName>
    <domain>
        <recommendedName>
            <fullName evidence="12">Diaminohydroxyphosphoribosylaminopyrimidine deaminase</fullName>
            <shortName evidence="12">DRAP deaminase</shortName>
            <ecNumber evidence="12">3.5.4.26</ecNumber>
        </recommendedName>
        <alternativeName>
            <fullName evidence="12">Riboflavin-specific deaminase</fullName>
        </alternativeName>
    </domain>
    <domain>
        <recommendedName>
            <fullName evidence="12">5-amino-6-(5-phosphoribosylamino)uracil reductase</fullName>
            <ecNumber evidence="12">1.1.1.193</ecNumber>
        </recommendedName>
        <alternativeName>
            <fullName evidence="12">HTP reductase</fullName>
        </alternativeName>
    </domain>
</protein>
<dbReference type="InterPro" id="IPR001763">
    <property type="entry name" value="Rhodanese-like_dom"/>
</dbReference>
<feature type="binding site" evidence="14">
    <location>
        <position position="229"/>
    </location>
    <ligand>
        <name>substrate</name>
    </ligand>
</feature>
<evidence type="ECO:0000259" key="16">
    <source>
        <dbReference type="PROSITE" id="PS50206"/>
    </source>
</evidence>
<dbReference type="Gene3D" id="3.40.430.10">
    <property type="entry name" value="Dihydrofolate Reductase, subunit A"/>
    <property type="match status" value="1"/>
</dbReference>
<comment type="cofactor">
    <cofactor evidence="12 15">
        <name>Zn(2+)</name>
        <dbReference type="ChEBI" id="CHEBI:29105"/>
    </cofactor>
    <text evidence="12 15">Binds 1 zinc ion.</text>
</comment>
<comment type="similarity">
    <text evidence="5 12">In the C-terminal section; belongs to the HTP reductase family.</text>
</comment>
<dbReference type="PROSITE" id="PS50206">
    <property type="entry name" value="RHODANESE_3"/>
    <property type="match status" value="1"/>
</dbReference>
<feature type="binding site" evidence="14">
    <location>
        <position position="245"/>
    </location>
    <ligand>
        <name>NADP(+)</name>
        <dbReference type="ChEBI" id="CHEBI:58349"/>
    </ligand>
</feature>
<keyword evidence="10 12" id="KW-0560">Oxidoreductase</keyword>
<keyword evidence="7 12" id="KW-0479">Metal-binding</keyword>
<evidence type="ECO:0000256" key="10">
    <source>
        <dbReference type="ARBA" id="ARBA00023002"/>
    </source>
</evidence>
<feature type="binding site" evidence="14">
    <location>
        <position position="222"/>
    </location>
    <ligand>
        <name>NADP(+)</name>
        <dbReference type="ChEBI" id="CHEBI:58349"/>
    </ligand>
</feature>
<evidence type="ECO:0000259" key="17">
    <source>
        <dbReference type="PROSITE" id="PS51747"/>
    </source>
</evidence>
<evidence type="ECO:0000313" key="19">
    <source>
        <dbReference type="Proteomes" id="UP000779809"/>
    </source>
</evidence>
<dbReference type="InterPro" id="IPR050765">
    <property type="entry name" value="Riboflavin_Biosynth_HTPR"/>
</dbReference>
<evidence type="ECO:0000256" key="4">
    <source>
        <dbReference type="ARBA" id="ARBA00005259"/>
    </source>
</evidence>
<dbReference type="InterPro" id="IPR004794">
    <property type="entry name" value="Eubact_RibD"/>
</dbReference>
<accession>A0A932A626</accession>
<dbReference type="PROSITE" id="PS51747">
    <property type="entry name" value="CYT_DCMP_DEAMINASES_2"/>
    <property type="match status" value="1"/>
</dbReference>
<evidence type="ECO:0000256" key="13">
    <source>
        <dbReference type="PIRSR" id="PIRSR006769-1"/>
    </source>
</evidence>
<dbReference type="PANTHER" id="PTHR38011">
    <property type="entry name" value="DIHYDROFOLATE REDUCTASE FAMILY PROTEIN (AFU_ORTHOLOGUE AFUA_8G06820)"/>
    <property type="match status" value="1"/>
</dbReference>
<evidence type="ECO:0000256" key="3">
    <source>
        <dbReference type="ARBA" id="ARBA00004910"/>
    </source>
</evidence>
<feature type="binding site" evidence="14">
    <location>
        <position position="226"/>
    </location>
    <ligand>
        <name>substrate</name>
    </ligand>
</feature>
<dbReference type="NCBIfam" id="TIGR00326">
    <property type="entry name" value="eubact_ribD"/>
    <property type="match status" value="1"/>
</dbReference>
<feature type="binding site" evidence="15">
    <location>
        <position position="89"/>
    </location>
    <ligand>
        <name>Zn(2+)</name>
        <dbReference type="ChEBI" id="CHEBI:29105"/>
        <note>catalytic</note>
    </ligand>
</feature>
<comment type="similarity">
    <text evidence="4 12">In the N-terminal section; belongs to the cytidine and deoxycytidylate deaminase family.</text>
</comment>
<evidence type="ECO:0000256" key="2">
    <source>
        <dbReference type="ARBA" id="ARBA00004882"/>
    </source>
</evidence>
<evidence type="ECO:0000256" key="14">
    <source>
        <dbReference type="PIRSR" id="PIRSR006769-2"/>
    </source>
</evidence>
<feature type="binding site" evidence="14">
    <location>
        <position position="218"/>
    </location>
    <ligand>
        <name>NADP(+)</name>
        <dbReference type="ChEBI" id="CHEBI:58349"/>
    </ligand>
</feature>
<comment type="pathway">
    <text evidence="3 12">Cofactor biosynthesis; riboflavin biosynthesis; 5-amino-6-(D-ribitylamino)uracil from GTP: step 3/4.</text>
</comment>
<gene>
    <name evidence="18" type="primary">ribD</name>
    <name evidence="18" type="ORF">HYX28_01110</name>
</gene>
<comment type="pathway">
    <text evidence="2 12">Cofactor biosynthesis; riboflavin biosynthesis; 5-amino-6-(D-ribitylamino)uracil from GTP: step 2/4.</text>
</comment>
<dbReference type="CDD" id="cd01284">
    <property type="entry name" value="Riboflavin_deaminase-reductase"/>
    <property type="match status" value="1"/>
</dbReference>
<evidence type="ECO:0000256" key="6">
    <source>
        <dbReference type="ARBA" id="ARBA00022619"/>
    </source>
</evidence>
<dbReference type="InterPro" id="IPR016193">
    <property type="entry name" value="Cytidine_deaminase-like"/>
</dbReference>
<dbReference type="GO" id="GO:0008270">
    <property type="term" value="F:zinc ion binding"/>
    <property type="evidence" value="ECO:0007669"/>
    <property type="project" value="InterPro"/>
</dbReference>
<feature type="binding site" evidence="14">
    <location>
        <position position="206"/>
    </location>
    <ligand>
        <name>substrate</name>
    </ligand>
</feature>
<comment type="function">
    <text evidence="1 12">Converts 2,5-diamino-6-(ribosylamino)-4(3h)-pyrimidinone 5'-phosphate into 5-amino-6-(ribosylamino)-2,4(1h,3h)-pyrimidinedione 5'-phosphate.</text>
</comment>
<evidence type="ECO:0000256" key="5">
    <source>
        <dbReference type="ARBA" id="ARBA00007417"/>
    </source>
</evidence>
<evidence type="ECO:0000256" key="8">
    <source>
        <dbReference type="ARBA" id="ARBA00022833"/>
    </source>
</evidence>
<dbReference type="Pfam" id="PF00383">
    <property type="entry name" value="dCMP_cyt_deam_1"/>
    <property type="match status" value="1"/>
</dbReference>
<dbReference type="InterPro" id="IPR002734">
    <property type="entry name" value="RibDG_C"/>
</dbReference>
<evidence type="ECO:0000256" key="11">
    <source>
        <dbReference type="ARBA" id="ARBA00023268"/>
    </source>
</evidence>
<dbReference type="AlphaFoldDB" id="A0A932A626"/>
<comment type="caution">
    <text evidence="18">The sequence shown here is derived from an EMBL/GenBank/DDBJ whole genome shotgun (WGS) entry which is preliminary data.</text>
</comment>
<organism evidence="18 19">
    <name type="scientific">Candidatus Korobacter versatilis</name>
    <dbReference type="NCBI Taxonomy" id="658062"/>
    <lineage>
        <taxon>Bacteria</taxon>
        <taxon>Pseudomonadati</taxon>
        <taxon>Acidobacteriota</taxon>
        <taxon>Terriglobia</taxon>
        <taxon>Terriglobales</taxon>
        <taxon>Candidatus Korobacteraceae</taxon>
        <taxon>Candidatus Korobacter</taxon>
    </lineage>
</organism>
<feature type="domain" description="Rhodanese" evidence="16">
    <location>
        <begin position="120"/>
        <end position="155"/>
    </location>
</feature>
<dbReference type="PROSITE" id="PS00903">
    <property type="entry name" value="CYT_DCMP_DEAMINASES_1"/>
    <property type="match status" value="1"/>
</dbReference>
<dbReference type="GO" id="GO:0008703">
    <property type="term" value="F:5-amino-6-(5-phosphoribosylamino)uracil reductase activity"/>
    <property type="evidence" value="ECO:0007669"/>
    <property type="project" value="UniProtKB-EC"/>
</dbReference>
<sequence length="392" mass="41593">MPGRSQDEMLMREALALAAQGCALTSPNPCVGAVVTDAAGNVVGRGSHTYDGVKHGEVLALEQAGAKAKGGTLYLNLEPCSHQGRTPPCTAAVIASGVRRVVAAMRDPNPQVAGSGFEQLRAAGIDVTEGLLQAEARRLNEGFAKWIRTRLPLVTLKAAITLDGKIAPPPGGAHAVSHSPTALGSGSASTTYITSEAARAHVQELRHAADAIMVGVGTIVADDPLLTDRTLRPRRRPLQRVVLDSRLRLPLESRVVKTAKSDVIVFCSFAEEKKKKALESLGVRVEQVKLGSADGRPDMQQIVARLGELELTSLLIEGGALVNWAALSSGVVDKVFLYYAPKILAGTGSIPFAAGPGFRHMSDAAYVKHFELHRFGEDFAVEGYLRDPYEGI</sequence>
<dbReference type="EC" id="1.1.1.193" evidence="12"/>
<dbReference type="SUPFAM" id="SSF53927">
    <property type="entry name" value="Cytidine deaminase-like"/>
    <property type="match status" value="1"/>
</dbReference>
<evidence type="ECO:0000256" key="1">
    <source>
        <dbReference type="ARBA" id="ARBA00002151"/>
    </source>
</evidence>
<dbReference type="Proteomes" id="UP000779809">
    <property type="component" value="Unassembled WGS sequence"/>
</dbReference>
<evidence type="ECO:0000256" key="9">
    <source>
        <dbReference type="ARBA" id="ARBA00022857"/>
    </source>
</evidence>
<comment type="catalytic activity">
    <reaction evidence="12">
        <text>2,5-diamino-6-hydroxy-4-(5-phosphoribosylamino)-pyrimidine + H2O + H(+) = 5-amino-6-(5-phospho-D-ribosylamino)uracil + NH4(+)</text>
        <dbReference type="Rhea" id="RHEA:21868"/>
        <dbReference type="ChEBI" id="CHEBI:15377"/>
        <dbReference type="ChEBI" id="CHEBI:15378"/>
        <dbReference type="ChEBI" id="CHEBI:28938"/>
        <dbReference type="ChEBI" id="CHEBI:58453"/>
        <dbReference type="ChEBI" id="CHEBI:58614"/>
        <dbReference type="EC" id="3.5.4.26"/>
    </reaction>
</comment>
<dbReference type="PIRSF" id="PIRSF006769">
    <property type="entry name" value="RibD"/>
    <property type="match status" value="1"/>
</dbReference>
<evidence type="ECO:0000313" key="18">
    <source>
        <dbReference type="EMBL" id="MBI2677360.1"/>
    </source>
</evidence>
<dbReference type="EMBL" id="JACPNR010000004">
    <property type="protein sequence ID" value="MBI2677360.1"/>
    <property type="molecule type" value="Genomic_DNA"/>
</dbReference>
<dbReference type="Gene3D" id="3.40.140.10">
    <property type="entry name" value="Cytidine Deaminase, domain 2"/>
    <property type="match status" value="1"/>
</dbReference>
<reference evidence="18" key="1">
    <citation type="submission" date="2020-07" db="EMBL/GenBank/DDBJ databases">
        <title>Huge and variable diversity of episymbiotic CPR bacteria and DPANN archaea in groundwater ecosystems.</title>
        <authorList>
            <person name="He C.Y."/>
            <person name="Keren R."/>
            <person name="Whittaker M."/>
            <person name="Farag I.F."/>
            <person name="Doudna J."/>
            <person name="Cate J.H.D."/>
            <person name="Banfield J.F."/>
        </authorList>
    </citation>
    <scope>NUCLEOTIDE SEQUENCE</scope>
    <source>
        <strain evidence="18">NC_groundwater_580_Pr5_B-0.1um_64_19</strain>
    </source>
</reference>
<feature type="active site" description="Proton donor" evidence="13">
    <location>
        <position position="57"/>
    </location>
</feature>